<sequence length="459" mass="53860">MQAEISRVMSLTEFHYFSSLPLELRQEIYSLATPPRFVDVQRFTEQDYDEFVEHIRATPNAIRLDESLTHFSFNWRSQIPSRTKQQTLERYGFSSTKSPYQPWNVSKLAPQISLDWLSENPAYAWELCKEGEMFSKAPIPALLHTCRESRDHLIKRGYQLAFRTRSHGPRTWFNFETDVLFISQGDDWGTKHRVLSGCAWDIGQFHPIDMQKVKRIALDNSTGSLYLSHPSFSDGNYKFSDLSSVLRLFQHLKELLLVEWTDLYMDEIRTWNTSTAKGQKRHSYDTEYLWSYQPVSEVDASLQMFPPKGYSNTLVVTCIGPYGELLKHHKTLQRNEYFEIVQNSLQEKLVKSRNSVVSRHKPDVDLWWEIPKVTAVHLMSNWGHEHLGRAREGALSRAYELRQKWLAEEKRRYNPLTYGGADDFEADEEAFNLVLEAEDPFEAQRTWWIRQGIIPFIDK</sequence>
<protein>
    <recommendedName>
        <fullName evidence="1">2EXR domain-containing protein</fullName>
    </recommendedName>
</protein>
<accession>A0A8H5I5H8</accession>
<gene>
    <name evidence="2" type="ORF">FNAPI_13447</name>
</gene>
<dbReference type="InterPro" id="IPR045518">
    <property type="entry name" value="2EXR"/>
</dbReference>
<comment type="caution">
    <text evidence="2">The sequence shown here is derived from an EMBL/GenBank/DDBJ whole genome shotgun (WGS) entry which is preliminary data.</text>
</comment>
<dbReference type="PANTHER" id="PTHR35910">
    <property type="entry name" value="2EXR DOMAIN-CONTAINING PROTEIN"/>
    <property type="match status" value="1"/>
</dbReference>
<evidence type="ECO:0000313" key="2">
    <source>
        <dbReference type="EMBL" id="KAF5530863.1"/>
    </source>
</evidence>
<keyword evidence="3" id="KW-1185">Reference proteome</keyword>
<name>A0A8H5I5H8_9HYPO</name>
<dbReference type="PANTHER" id="PTHR35910:SF6">
    <property type="entry name" value="2EXR DOMAIN-CONTAINING PROTEIN"/>
    <property type="match status" value="1"/>
</dbReference>
<dbReference type="AlphaFoldDB" id="A0A8H5I5H8"/>
<evidence type="ECO:0000313" key="3">
    <source>
        <dbReference type="Proteomes" id="UP000574317"/>
    </source>
</evidence>
<evidence type="ECO:0000259" key="1">
    <source>
        <dbReference type="Pfam" id="PF20150"/>
    </source>
</evidence>
<feature type="domain" description="2EXR" evidence="1">
    <location>
        <begin position="14"/>
        <end position="180"/>
    </location>
</feature>
<dbReference type="EMBL" id="JAAOAO010000835">
    <property type="protein sequence ID" value="KAF5530863.1"/>
    <property type="molecule type" value="Genomic_DNA"/>
</dbReference>
<dbReference type="Proteomes" id="UP000574317">
    <property type="component" value="Unassembled WGS sequence"/>
</dbReference>
<organism evidence="2 3">
    <name type="scientific">Fusarium napiforme</name>
    <dbReference type="NCBI Taxonomy" id="42672"/>
    <lineage>
        <taxon>Eukaryota</taxon>
        <taxon>Fungi</taxon>
        <taxon>Dikarya</taxon>
        <taxon>Ascomycota</taxon>
        <taxon>Pezizomycotina</taxon>
        <taxon>Sordariomycetes</taxon>
        <taxon>Hypocreomycetidae</taxon>
        <taxon>Hypocreales</taxon>
        <taxon>Nectriaceae</taxon>
        <taxon>Fusarium</taxon>
        <taxon>Fusarium fujikuroi species complex</taxon>
    </lineage>
</organism>
<dbReference type="Pfam" id="PF20150">
    <property type="entry name" value="2EXR"/>
    <property type="match status" value="1"/>
</dbReference>
<reference evidence="2 3" key="1">
    <citation type="submission" date="2020-05" db="EMBL/GenBank/DDBJ databases">
        <title>Identification and distribution of gene clusters putatively required for synthesis of sphingolipid metabolism inhibitors in phylogenetically diverse species of the filamentous fungus Fusarium.</title>
        <authorList>
            <person name="Kim H.-S."/>
            <person name="Busman M."/>
            <person name="Brown D.W."/>
            <person name="Divon H."/>
            <person name="Uhlig S."/>
            <person name="Proctor R.H."/>
        </authorList>
    </citation>
    <scope>NUCLEOTIDE SEQUENCE [LARGE SCALE GENOMIC DNA]</scope>
    <source>
        <strain evidence="2 3">NRRL 25196</strain>
    </source>
</reference>
<proteinExistence type="predicted"/>